<reference evidence="2 3" key="1">
    <citation type="submission" date="2018-06" db="EMBL/GenBank/DDBJ databases">
        <authorList>
            <person name="Strepis N."/>
        </authorList>
    </citation>
    <scope>NUCLEOTIDE SEQUENCE [LARGE SCALE GENOMIC DNA]</scope>
    <source>
        <strain evidence="2">LUCI</strain>
    </source>
</reference>
<dbReference type="AlphaFoldDB" id="A0A498RAP3"/>
<dbReference type="EMBL" id="UPPP01000073">
    <property type="protein sequence ID" value="VBB07362.1"/>
    <property type="molecule type" value="Genomic_DNA"/>
</dbReference>
<feature type="domain" description="Phosphatidylglycerol lysyltransferase C-terminal" evidence="1">
    <location>
        <begin position="24"/>
        <end position="295"/>
    </location>
</feature>
<dbReference type="PIRSF" id="PIRSF018688">
    <property type="entry name" value="UCP018688"/>
    <property type="match status" value="1"/>
</dbReference>
<dbReference type="PANTHER" id="PTHR41373:SF1">
    <property type="entry name" value="PHOSPHATIDYLGLYCEROL LYSYLTRANSFERASE C-TERMINAL DOMAIN-CONTAINING PROTEIN"/>
    <property type="match status" value="1"/>
</dbReference>
<evidence type="ECO:0000259" key="1">
    <source>
        <dbReference type="Pfam" id="PF09924"/>
    </source>
</evidence>
<dbReference type="PANTHER" id="PTHR41373">
    <property type="entry name" value="DUF2156 DOMAIN-CONTAINING PROTEIN"/>
    <property type="match status" value="1"/>
</dbReference>
<name>A0A498RAP3_9FIRM</name>
<organism evidence="2 3">
    <name type="scientific">Lucifera butyrica</name>
    <dbReference type="NCBI Taxonomy" id="1351585"/>
    <lineage>
        <taxon>Bacteria</taxon>
        <taxon>Bacillati</taxon>
        <taxon>Bacillota</taxon>
        <taxon>Negativicutes</taxon>
        <taxon>Veillonellales</taxon>
        <taxon>Veillonellaceae</taxon>
        <taxon>Lucifera</taxon>
    </lineage>
</organism>
<evidence type="ECO:0000313" key="3">
    <source>
        <dbReference type="Proteomes" id="UP000277811"/>
    </source>
</evidence>
<dbReference type="SUPFAM" id="SSF55729">
    <property type="entry name" value="Acyl-CoA N-acyltransferases (Nat)"/>
    <property type="match status" value="2"/>
</dbReference>
<keyword evidence="2" id="KW-0012">Acyltransferase</keyword>
<dbReference type="OrthoDB" id="9765580at2"/>
<keyword evidence="2" id="KW-0808">Transferase</keyword>
<protein>
    <submittedName>
        <fullName evidence="2">Acyl-coa n-acyltransferase</fullName>
    </submittedName>
</protein>
<dbReference type="Pfam" id="PF09924">
    <property type="entry name" value="LPG_synthase_C"/>
    <property type="match status" value="1"/>
</dbReference>
<keyword evidence="3" id="KW-1185">Reference proteome</keyword>
<dbReference type="GO" id="GO:0016746">
    <property type="term" value="F:acyltransferase activity"/>
    <property type="evidence" value="ECO:0007669"/>
    <property type="project" value="UniProtKB-KW"/>
</dbReference>
<proteinExistence type="predicted"/>
<dbReference type="RefSeq" id="WP_122628304.1">
    <property type="nucleotide sequence ID" value="NZ_UPPP01000073.1"/>
</dbReference>
<dbReference type="InterPro" id="IPR016732">
    <property type="entry name" value="UCP018688"/>
</dbReference>
<accession>A0A498RAP3</accession>
<evidence type="ECO:0000313" key="2">
    <source>
        <dbReference type="EMBL" id="VBB07362.1"/>
    </source>
</evidence>
<dbReference type="InterPro" id="IPR016181">
    <property type="entry name" value="Acyl_CoA_acyltransferase"/>
</dbReference>
<dbReference type="Gene3D" id="3.40.630.30">
    <property type="match status" value="1"/>
</dbReference>
<dbReference type="InterPro" id="IPR024320">
    <property type="entry name" value="LPG_synthase_C"/>
</dbReference>
<sequence>MVRIQFQTVRLEDKPFFDRFFRSGQHHNSECTFTYYYMWRKAGNIRWALVDDCLCILLDFMGKPFFFPPYGATEANFAGVIKKMEEYFQSVHKPFYMRGITKPFLELFQSRLPERFSFSRDRDSWDYVYLGADLSELTGRRYSKKRNHINAFLAMHGNYCYRPVGRGNLAECLTFLDRWFSSHNANRYLEKEKEAILDIMEELDSLDIQGAVIEINGRIEAMTLGEAINDTTAVIHAEKANPDIRGLYPLINQQFCRRQWPDKLYINREEDMGMSGLRKAKESYYPFQLLEKYTAQAKE</sequence>
<dbReference type="Proteomes" id="UP000277811">
    <property type="component" value="Unassembled WGS sequence"/>
</dbReference>
<gene>
    <name evidence="2" type="ORF">LUCI_2606</name>
</gene>